<feature type="compositionally biased region" description="Low complexity" evidence="1">
    <location>
        <begin position="38"/>
        <end position="47"/>
    </location>
</feature>
<keyword evidence="2" id="KW-0472">Membrane</keyword>
<proteinExistence type="predicted"/>
<name>A0A7H0H6M2_9ACTN</name>
<keyword evidence="2" id="KW-1133">Transmembrane helix</keyword>
<dbReference type="RefSeq" id="WP_187721305.1">
    <property type="nucleotide sequence ID" value="NZ_BAABBL010000013.1"/>
</dbReference>
<sequence length="417" mass="44343">MSMGHGDGWHPTAPRPDHSGGPAGPQHQATPVRPLAQGAAAPGPGAPRLEPQFDARGMQSVLTRARDHSRFEAPVVEEEAQRRPLPVRGLLAGLVAILLLGIFAGFAHVTWFRPRVDDPKVIVKPTATNSQQVSSTTPQEVVSRYFDALAAGDIELALAMGPRGTGSEALISPAVFARTAELGRISDVEILTTDPEATEVEVRYQVGGEQVDATMQLNRTDSGAFQLTRTTLEVRIQFAGSGSVPLLINGQQVQPGQTYELVPGRYDMTTGLPFVDYPSANDFTVRSLWRADLSTQTATPELTEAGRSAFLDAARRSLNTCLASSSAQPEGCPVSVQVRKQPQTLQWHLDNAPFSNARATLSADDQAYAVLAVNIAAHASMTFADGSTSAGTTTVYTATAQAAMTGTTGADVWVTWN</sequence>
<evidence type="ECO:0000256" key="1">
    <source>
        <dbReference type="SAM" id="MobiDB-lite"/>
    </source>
</evidence>
<keyword evidence="2" id="KW-0812">Transmembrane</keyword>
<organism evidence="3 4">
    <name type="scientific">Tessaracoccus defluvii</name>
    <dbReference type="NCBI Taxonomy" id="1285901"/>
    <lineage>
        <taxon>Bacteria</taxon>
        <taxon>Bacillati</taxon>
        <taxon>Actinomycetota</taxon>
        <taxon>Actinomycetes</taxon>
        <taxon>Propionibacteriales</taxon>
        <taxon>Propionibacteriaceae</taxon>
        <taxon>Tessaracoccus</taxon>
    </lineage>
</organism>
<evidence type="ECO:0000256" key="2">
    <source>
        <dbReference type="SAM" id="Phobius"/>
    </source>
</evidence>
<feature type="region of interest" description="Disordered" evidence="1">
    <location>
        <begin position="1"/>
        <end position="51"/>
    </location>
</feature>
<evidence type="ECO:0000313" key="4">
    <source>
        <dbReference type="Proteomes" id="UP000516117"/>
    </source>
</evidence>
<keyword evidence="4" id="KW-1185">Reference proteome</keyword>
<protein>
    <recommendedName>
        <fullName evidence="5">DUF4878 domain-containing protein</fullName>
    </recommendedName>
</protein>
<dbReference type="Proteomes" id="UP000516117">
    <property type="component" value="Chromosome"/>
</dbReference>
<dbReference type="AlphaFoldDB" id="A0A7H0H6M2"/>
<gene>
    <name evidence="3" type="ORF">H9L22_01395</name>
</gene>
<dbReference type="KEGG" id="tdf:H9L22_01395"/>
<reference evidence="3 4" key="1">
    <citation type="submission" date="2020-08" db="EMBL/GenBank/DDBJ databases">
        <title>Genome sequence of Tessaracoccus defluvii JCM 17540T.</title>
        <authorList>
            <person name="Hyun D.-W."/>
            <person name="Bae J.-W."/>
        </authorList>
    </citation>
    <scope>NUCLEOTIDE SEQUENCE [LARGE SCALE GENOMIC DNA]</scope>
    <source>
        <strain evidence="3 4">JCM 17540</strain>
    </source>
</reference>
<dbReference type="EMBL" id="CP060789">
    <property type="protein sequence ID" value="QNP56188.1"/>
    <property type="molecule type" value="Genomic_DNA"/>
</dbReference>
<evidence type="ECO:0008006" key="5">
    <source>
        <dbReference type="Google" id="ProtNLM"/>
    </source>
</evidence>
<feature type="transmembrane region" description="Helical" evidence="2">
    <location>
        <begin position="90"/>
        <end position="112"/>
    </location>
</feature>
<evidence type="ECO:0000313" key="3">
    <source>
        <dbReference type="EMBL" id="QNP56188.1"/>
    </source>
</evidence>
<accession>A0A7H0H6M2</accession>